<keyword evidence="2" id="KW-1185">Reference proteome</keyword>
<name>A0A168NP80_ABSGL</name>
<protein>
    <recommendedName>
        <fullName evidence="3">Peptidase inhibitor I78 family protein</fullName>
    </recommendedName>
</protein>
<organism evidence="1">
    <name type="scientific">Absidia glauca</name>
    <name type="common">Pin mould</name>
    <dbReference type="NCBI Taxonomy" id="4829"/>
    <lineage>
        <taxon>Eukaryota</taxon>
        <taxon>Fungi</taxon>
        <taxon>Fungi incertae sedis</taxon>
        <taxon>Mucoromycota</taxon>
        <taxon>Mucoromycotina</taxon>
        <taxon>Mucoromycetes</taxon>
        <taxon>Mucorales</taxon>
        <taxon>Cunninghamellaceae</taxon>
        <taxon>Absidia</taxon>
    </lineage>
</organism>
<evidence type="ECO:0000313" key="2">
    <source>
        <dbReference type="Proteomes" id="UP000078561"/>
    </source>
</evidence>
<dbReference type="OMA" id="PADIDQW"/>
<dbReference type="InParanoid" id="A0A168NP80"/>
<dbReference type="STRING" id="4829.A0A168NP80"/>
<evidence type="ECO:0000313" key="1">
    <source>
        <dbReference type="EMBL" id="SAM00927.1"/>
    </source>
</evidence>
<sequence>MERPSDEEIKNWQIRLIGRYVLDSQDSPNGLSEDQIIRSSTIPQPNQILPPGAPQLRNYIPGRMNVFLDNNRKVTQVYFG</sequence>
<dbReference type="Gene3D" id="3.30.10.10">
    <property type="entry name" value="Trypsin Inhibitor V, subunit A"/>
    <property type="match status" value="1"/>
</dbReference>
<accession>A0A168NP80</accession>
<gene>
    <name evidence="1" type="primary">ABSGL_06663.1 scaffold 8661</name>
</gene>
<proteinExistence type="predicted"/>
<reference evidence="1" key="1">
    <citation type="submission" date="2016-04" db="EMBL/GenBank/DDBJ databases">
        <authorList>
            <person name="Evans L.H."/>
            <person name="Alamgir A."/>
            <person name="Owens N."/>
            <person name="Weber N.D."/>
            <person name="Virtaneva K."/>
            <person name="Barbian K."/>
            <person name="Babar A."/>
            <person name="Rosenke K."/>
        </authorList>
    </citation>
    <scope>NUCLEOTIDE SEQUENCE [LARGE SCALE GENOMIC DNA]</scope>
    <source>
        <strain evidence="1">CBS 101.48</strain>
    </source>
</reference>
<dbReference type="OrthoDB" id="10013825at2759"/>
<dbReference type="Proteomes" id="UP000078561">
    <property type="component" value="Unassembled WGS sequence"/>
</dbReference>
<dbReference type="AlphaFoldDB" id="A0A168NP80"/>
<dbReference type="EMBL" id="LT553497">
    <property type="protein sequence ID" value="SAM00927.1"/>
    <property type="molecule type" value="Genomic_DNA"/>
</dbReference>
<evidence type="ECO:0008006" key="3">
    <source>
        <dbReference type="Google" id="ProtNLM"/>
    </source>
</evidence>